<keyword evidence="2" id="KW-1185">Reference proteome</keyword>
<dbReference type="EnsemblMetazoa" id="GBRI000132-RA">
    <property type="protein sequence ID" value="GBRI000132-PA"/>
    <property type="gene ID" value="GBRI000132"/>
</dbReference>
<dbReference type="VEuPathDB" id="VectorBase:GBRI000132"/>
<dbReference type="AlphaFoldDB" id="A0A1A9VZ71"/>
<sequence>MAGNALHFMTNANVYLDGNSLIGRAKEIKLPEINVVQQEHQALGMIGKIQLPAGFDKLEGEIHWTSLYEEVALRTANPFKAYPLQCRGSLQRYNPAQGRQDELPVAVFMTVMFSKNVLGSFKQHEVPEMSSSFTCSYIKQVMNGQVLLELDVIANIFKINGEDMLTDYRANLGA</sequence>
<accession>A0A1A9VZ71</accession>
<evidence type="ECO:0008006" key="3">
    <source>
        <dbReference type="Google" id="ProtNLM"/>
    </source>
</evidence>
<dbReference type="InterPro" id="IPR006498">
    <property type="entry name" value="Tail_tube"/>
</dbReference>
<dbReference type="Proteomes" id="UP000091820">
    <property type="component" value="Unassembled WGS sequence"/>
</dbReference>
<evidence type="ECO:0000313" key="1">
    <source>
        <dbReference type="EnsemblMetazoa" id="GBRI000132-PA"/>
    </source>
</evidence>
<dbReference type="NCBIfam" id="TIGR01611">
    <property type="entry name" value="tail_tube"/>
    <property type="match status" value="1"/>
</dbReference>
<reference evidence="2" key="1">
    <citation type="submission" date="2014-03" db="EMBL/GenBank/DDBJ databases">
        <authorList>
            <person name="Aksoy S."/>
            <person name="Warren W."/>
            <person name="Wilson R.K."/>
        </authorList>
    </citation>
    <scope>NUCLEOTIDE SEQUENCE [LARGE SCALE GENOMIC DNA]</scope>
    <source>
        <strain evidence="2">IAEA</strain>
    </source>
</reference>
<dbReference type="STRING" id="37001.A0A1A9VZ71"/>
<reference evidence="1" key="2">
    <citation type="submission" date="2020-05" db="UniProtKB">
        <authorList>
            <consortium name="EnsemblMetazoa"/>
        </authorList>
    </citation>
    <scope>IDENTIFICATION</scope>
    <source>
        <strain evidence="1">IAEA</strain>
    </source>
</reference>
<name>A0A1A9VZ71_9MUSC</name>
<evidence type="ECO:0000313" key="2">
    <source>
        <dbReference type="Proteomes" id="UP000091820"/>
    </source>
</evidence>
<protein>
    <recommendedName>
        <fullName evidence="3">Phage major tail tube protein</fullName>
    </recommendedName>
</protein>
<organism evidence="1 2">
    <name type="scientific">Glossina brevipalpis</name>
    <dbReference type="NCBI Taxonomy" id="37001"/>
    <lineage>
        <taxon>Eukaryota</taxon>
        <taxon>Metazoa</taxon>
        <taxon>Ecdysozoa</taxon>
        <taxon>Arthropoda</taxon>
        <taxon>Hexapoda</taxon>
        <taxon>Insecta</taxon>
        <taxon>Pterygota</taxon>
        <taxon>Neoptera</taxon>
        <taxon>Endopterygota</taxon>
        <taxon>Diptera</taxon>
        <taxon>Brachycera</taxon>
        <taxon>Muscomorpha</taxon>
        <taxon>Hippoboscoidea</taxon>
        <taxon>Glossinidae</taxon>
        <taxon>Glossina</taxon>
    </lineage>
</organism>
<dbReference type="Pfam" id="PF04985">
    <property type="entry name" value="Phage_tube"/>
    <property type="match status" value="1"/>
</dbReference>
<proteinExistence type="predicted"/>